<evidence type="ECO:0000313" key="2">
    <source>
        <dbReference type="EMBL" id="KAK3930084.1"/>
    </source>
</evidence>
<comment type="caution">
    <text evidence="2">The sequence shown here is derived from an EMBL/GenBank/DDBJ whole genome shotgun (WGS) entry which is preliminary data.</text>
</comment>
<organism evidence="2 3">
    <name type="scientific">Frankliniella fusca</name>
    <dbReference type="NCBI Taxonomy" id="407009"/>
    <lineage>
        <taxon>Eukaryota</taxon>
        <taxon>Metazoa</taxon>
        <taxon>Ecdysozoa</taxon>
        <taxon>Arthropoda</taxon>
        <taxon>Hexapoda</taxon>
        <taxon>Insecta</taxon>
        <taxon>Pterygota</taxon>
        <taxon>Neoptera</taxon>
        <taxon>Paraneoptera</taxon>
        <taxon>Thysanoptera</taxon>
        <taxon>Terebrantia</taxon>
        <taxon>Thripoidea</taxon>
        <taxon>Thripidae</taxon>
        <taxon>Frankliniella</taxon>
    </lineage>
</organism>
<feature type="compositionally biased region" description="Low complexity" evidence="1">
    <location>
        <begin position="206"/>
        <end position="216"/>
    </location>
</feature>
<gene>
    <name evidence="2" type="ORF">KUF71_004655</name>
</gene>
<feature type="region of interest" description="Disordered" evidence="1">
    <location>
        <begin position="190"/>
        <end position="216"/>
    </location>
</feature>
<reference evidence="2" key="2">
    <citation type="journal article" date="2023" name="BMC Genomics">
        <title>Pest status, molecular evolution, and epigenetic factors derived from the genome assembly of Frankliniella fusca, a thysanopteran phytovirus vector.</title>
        <authorList>
            <person name="Catto M.A."/>
            <person name="Labadie P.E."/>
            <person name="Jacobson A.L."/>
            <person name="Kennedy G.G."/>
            <person name="Srinivasan R."/>
            <person name="Hunt B.G."/>
        </authorList>
    </citation>
    <scope>NUCLEOTIDE SEQUENCE</scope>
    <source>
        <strain evidence="2">PL_HMW_Pooled</strain>
    </source>
</reference>
<protein>
    <submittedName>
        <fullName evidence="2">DNA ligase</fullName>
    </submittedName>
</protein>
<proteinExistence type="predicted"/>
<dbReference type="EMBL" id="JAHWGI010001409">
    <property type="protein sequence ID" value="KAK3930084.1"/>
    <property type="molecule type" value="Genomic_DNA"/>
</dbReference>
<keyword evidence="3" id="KW-1185">Reference proteome</keyword>
<reference evidence="2" key="1">
    <citation type="submission" date="2021-07" db="EMBL/GenBank/DDBJ databases">
        <authorList>
            <person name="Catto M.A."/>
            <person name="Jacobson A."/>
            <person name="Kennedy G."/>
            <person name="Labadie P."/>
            <person name="Hunt B.G."/>
            <person name="Srinivasan R."/>
        </authorList>
    </citation>
    <scope>NUCLEOTIDE SEQUENCE</scope>
    <source>
        <strain evidence="2">PL_HMW_Pooled</strain>
        <tissue evidence="2">Head</tissue>
    </source>
</reference>
<keyword evidence="2" id="KW-0436">Ligase</keyword>
<name>A0AAE1HZZ3_9NEOP</name>
<sequence length="363" mass="38390">MTSSTRRPPILIGSMGHCIHLVLLARMARQMSTHGCPRVAHRPQASRLEPGPAMCMPWDMSRPWARLSGSAKLGDLGAWMGTGAGRLCCLRRSRPRSAEKDLGLLLLCLDRVGVGPDGRVWLAPWLVTLARYSATCCRVRGGLPARGECGSGCVVDLRLVLGLGSVLVARGECFMPRAALEWRESVLQRARTGDTSRSPTDGSGGSSAPADAEAGADLGAGSGSDGGCDGGVSALRAFSSLGDGLLVARVHGNANCSERLLAVDGVVVVVAADDVEACVAAEALDDPDSTSCSRSVLDVCACDCAGRSGFIPKVEIILFSPRGLVNTLYDEIKNCTPWVENFTYPSERCRCPYFAKTKSIRDH</sequence>
<evidence type="ECO:0000313" key="3">
    <source>
        <dbReference type="Proteomes" id="UP001219518"/>
    </source>
</evidence>
<dbReference type="AlphaFoldDB" id="A0AAE1HZZ3"/>
<evidence type="ECO:0000256" key="1">
    <source>
        <dbReference type="SAM" id="MobiDB-lite"/>
    </source>
</evidence>
<dbReference type="GO" id="GO:0016874">
    <property type="term" value="F:ligase activity"/>
    <property type="evidence" value="ECO:0007669"/>
    <property type="project" value="UniProtKB-KW"/>
</dbReference>
<dbReference type="Proteomes" id="UP001219518">
    <property type="component" value="Unassembled WGS sequence"/>
</dbReference>
<accession>A0AAE1HZZ3</accession>